<dbReference type="KEGG" id="mav:MAV_0815"/>
<organism evidence="2 3">
    <name type="scientific">Mycobacterium avium (strain 104)</name>
    <dbReference type="NCBI Taxonomy" id="243243"/>
    <lineage>
        <taxon>Bacteria</taxon>
        <taxon>Bacillati</taxon>
        <taxon>Actinomycetota</taxon>
        <taxon>Actinomycetes</taxon>
        <taxon>Mycobacteriales</taxon>
        <taxon>Mycobacteriaceae</taxon>
        <taxon>Mycobacterium</taxon>
        <taxon>Mycobacterium avium complex (MAC)</taxon>
    </lineage>
</organism>
<feature type="compositionally biased region" description="Basic and acidic residues" evidence="1">
    <location>
        <begin position="40"/>
        <end position="50"/>
    </location>
</feature>
<name>A0A0H2ZXL8_MYCA1</name>
<accession>A0A0H2ZXL8</accession>
<dbReference type="HOGENOM" id="CLU_2700753_0_0_11"/>
<dbReference type="EMBL" id="CP000479">
    <property type="protein sequence ID" value="ABK66408.1"/>
    <property type="molecule type" value="Genomic_DNA"/>
</dbReference>
<evidence type="ECO:0000256" key="1">
    <source>
        <dbReference type="SAM" id="MobiDB-lite"/>
    </source>
</evidence>
<feature type="compositionally biased region" description="Basic and acidic residues" evidence="1">
    <location>
        <begin position="1"/>
        <end position="15"/>
    </location>
</feature>
<dbReference type="Proteomes" id="UP000001574">
    <property type="component" value="Chromosome"/>
</dbReference>
<evidence type="ECO:0000313" key="3">
    <source>
        <dbReference type="Proteomes" id="UP000001574"/>
    </source>
</evidence>
<gene>
    <name evidence="2" type="ordered locus">MAV_0815</name>
</gene>
<sequence>MYRDPTLNWDHKALSGDHSIPRSAGGTLADRLLHGTCNSERGDGTRDHQRPALTGRRATHNQPDLGHTAMTWP</sequence>
<dbReference type="AlphaFoldDB" id="A0A0H2ZXL8"/>
<evidence type="ECO:0000313" key="2">
    <source>
        <dbReference type="EMBL" id="ABK66408.1"/>
    </source>
</evidence>
<feature type="region of interest" description="Disordered" evidence="1">
    <location>
        <begin position="1"/>
        <end position="73"/>
    </location>
</feature>
<protein>
    <submittedName>
        <fullName evidence="2">Uncharacterized protein</fullName>
    </submittedName>
</protein>
<reference evidence="2 3" key="1">
    <citation type="submission" date="2006-10" db="EMBL/GenBank/DDBJ databases">
        <authorList>
            <person name="Fleischmann R.D."/>
            <person name="Dodson R.J."/>
            <person name="Haft D.H."/>
            <person name="Merkel J.S."/>
            <person name="Nelson W.C."/>
            <person name="Fraser C.M."/>
        </authorList>
    </citation>
    <scope>NUCLEOTIDE SEQUENCE [LARGE SCALE GENOMIC DNA]</scope>
    <source>
        <strain evidence="2 3">104</strain>
    </source>
</reference>
<proteinExistence type="predicted"/>